<gene>
    <name evidence="2" type="ORF">GCM10010126_05720</name>
</gene>
<reference evidence="2" key="2">
    <citation type="submission" date="2022-09" db="EMBL/GenBank/DDBJ databases">
        <authorList>
            <person name="Sun Q."/>
            <person name="Ohkuma M."/>
        </authorList>
    </citation>
    <scope>NUCLEOTIDE SEQUENCE</scope>
    <source>
        <strain evidence="2">JCM 3093</strain>
    </source>
</reference>
<protein>
    <submittedName>
        <fullName evidence="2">Uncharacterized protein</fullName>
    </submittedName>
</protein>
<proteinExistence type="predicted"/>
<dbReference type="AlphaFoldDB" id="A0AA37BBY5"/>
<evidence type="ECO:0000313" key="2">
    <source>
        <dbReference type="EMBL" id="GGK49011.1"/>
    </source>
</evidence>
<feature type="region of interest" description="Disordered" evidence="1">
    <location>
        <begin position="1"/>
        <end position="86"/>
    </location>
</feature>
<organism evidence="2 3">
    <name type="scientific">Planomonospora parontospora</name>
    <dbReference type="NCBI Taxonomy" id="58119"/>
    <lineage>
        <taxon>Bacteria</taxon>
        <taxon>Bacillati</taxon>
        <taxon>Actinomycetota</taxon>
        <taxon>Actinomycetes</taxon>
        <taxon>Streptosporangiales</taxon>
        <taxon>Streptosporangiaceae</taxon>
        <taxon>Planomonospora</taxon>
    </lineage>
</organism>
<evidence type="ECO:0000256" key="1">
    <source>
        <dbReference type="SAM" id="MobiDB-lite"/>
    </source>
</evidence>
<dbReference type="EMBL" id="BMQD01000001">
    <property type="protein sequence ID" value="GGK49011.1"/>
    <property type="molecule type" value="Genomic_DNA"/>
</dbReference>
<sequence>MTARTVAPGSRKETVSPSTLSRFPPAAAGPSTGESPSGTGPSAEGSPPGDGPAAPGLPAVRGPPGGRSSPGETLVLKGTAPIAAGG</sequence>
<feature type="compositionally biased region" description="Low complexity" evidence="1">
    <location>
        <begin position="24"/>
        <end position="59"/>
    </location>
</feature>
<name>A0AA37BBY5_9ACTN</name>
<accession>A0AA37BBY5</accession>
<comment type="caution">
    <text evidence="2">The sequence shown here is derived from an EMBL/GenBank/DDBJ whole genome shotgun (WGS) entry which is preliminary data.</text>
</comment>
<reference evidence="2" key="1">
    <citation type="journal article" date="2014" name="Int. J. Syst. Evol. Microbiol.">
        <title>Complete genome sequence of Corynebacterium casei LMG S-19264T (=DSM 44701T), isolated from a smear-ripened cheese.</title>
        <authorList>
            <consortium name="US DOE Joint Genome Institute (JGI-PGF)"/>
            <person name="Walter F."/>
            <person name="Albersmeier A."/>
            <person name="Kalinowski J."/>
            <person name="Ruckert C."/>
        </authorList>
    </citation>
    <scope>NUCLEOTIDE SEQUENCE</scope>
    <source>
        <strain evidence="2">JCM 3093</strain>
    </source>
</reference>
<evidence type="ECO:0000313" key="3">
    <source>
        <dbReference type="Proteomes" id="UP000627984"/>
    </source>
</evidence>
<dbReference type="Proteomes" id="UP000627984">
    <property type="component" value="Unassembled WGS sequence"/>
</dbReference>